<dbReference type="STRING" id="413434.SAMN04488132_103170"/>
<sequence length="373" mass="41765">MRIAVNSAIPGSSFLNENAEYARQLFAGLVLQHPEHEFVFIFRHPEHVMPIQAPNVTSLVVPLRKEHPLALKYWYDVKIPLALKAFRPDVWIQADGNCSLKSRIPQVLFADGQQTVPLSWLKKSYRRWFLPLFMRKAATIIVPAESIKDQLVQQYKIADAGFSVIHAAPSPGCVVLNWQEKETIKEQYASGMEYFFCPGGSLPQNNLLNILKGFSFFKKWQHSSMKLLIAGDLHQAPHDLPEKLKSYKYREDVVLLSQLSGEELSAVMAGAYAFVDAGLPDTNGINMLNAMMSEVPVIGRDHASAREIGAEAVLYADPANAEIIGKHMLALYKDEVLRSRFVRAGKELAETHTWQSAADQLAVILTRVVSGQK</sequence>
<keyword evidence="5" id="KW-1185">Reference proteome</keyword>
<dbReference type="PANTHER" id="PTHR46401">
    <property type="entry name" value="GLYCOSYLTRANSFERASE WBBK-RELATED"/>
    <property type="match status" value="1"/>
</dbReference>
<dbReference type="Gene3D" id="3.40.50.2000">
    <property type="entry name" value="Glycogen Phosphorylase B"/>
    <property type="match status" value="2"/>
</dbReference>
<dbReference type="Pfam" id="PF00534">
    <property type="entry name" value="Glycos_transf_1"/>
    <property type="match status" value="1"/>
</dbReference>
<dbReference type="InterPro" id="IPR001296">
    <property type="entry name" value="Glyco_trans_1"/>
</dbReference>
<protein>
    <submittedName>
        <fullName evidence="4">Glycosyltransferase involved in cell wall bisynthesis</fullName>
    </submittedName>
</protein>
<evidence type="ECO:0000313" key="5">
    <source>
        <dbReference type="Proteomes" id="UP000190888"/>
    </source>
</evidence>
<dbReference type="AlphaFoldDB" id="A0A1T4M533"/>
<evidence type="ECO:0000259" key="2">
    <source>
        <dbReference type="Pfam" id="PF00534"/>
    </source>
</evidence>
<gene>
    <name evidence="4" type="ORF">SAMN04488132_103170</name>
</gene>
<dbReference type="SUPFAM" id="SSF53756">
    <property type="entry name" value="UDP-Glycosyltransferase/glycogen phosphorylase"/>
    <property type="match status" value="1"/>
</dbReference>
<dbReference type="EMBL" id="FUWH01000003">
    <property type="protein sequence ID" value="SJZ62032.1"/>
    <property type="molecule type" value="Genomic_DNA"/>
</dbReference>
<feature type="domain" description="Glycosyl transferase family 1" evidence="2">
    <location>
        <begin position="190"/>
        <end position="347"/>
    </location>
</feature>
<reference evidence="4 5" key="1">
    <citation type="submission" date="2017-02" db="EMBL/GenBank/DDBJ databases">
        <authorList>
            <person name="Peterson S.W."/>
        </authorList>
    </citation>
    <scope>NUCLEOTIDE SEQUENCE [LARGE SCALE GENOMIC DNA]</scope>
    <source>
        <strain evidence="4 5">DSM 22335</strain>
    </source>
</reference>
<evidence type="ECO:0000256" key="1">
    <source>
        <dbReference type="ARBA" id="ARBA00022679"/>
    </source>
</evidence>
<dbReference type="InterPro" id="IPR028098">
    <property type="entry name" value="Glyco_trans_4-like_N"/>
</dbReference>
<accession>A0A1T4M533</accession>
<evidence type="ECO:0000259" key="3">
    <source>
        <dbReference type="Pfam" id="PF13439"/>
    </source>
</evidence>
<dbReference type="Pfam" id="PF13439">
    <property type="entry name" value="Glyco_transf_4"/>
    <property type="match status" value="1"/>
</dbReference>
<feature type="domain" description="Glycosyltransferase subfamily 4-like N-terminal" evidence="3">
    <location>
        <begin position="35"/>
        <end position="166"/>
    </location>
</feature>
<name>A0A1T4M533_9BACT</name>
<dbReference type="RefSeq" id="WP_078830664.1">
    <property type="nucleotide sequence ID" value="NZ_FUWH01000003.1"/>
</dbReference>
<evidence type="ECO:0000313" key="4">
    <source>
        <dbReference type="EMBL" id="SJZ62032.1"/>
    </source>
</evidence>
<dbReference type="PANTHER" id="PTHR46401:SF2">
    <property type="entry name" value="GLYCOSYLTRANSFERASE WBBK-RELATED"/>
    <property type="match status" value="1"/>
</dbReference>
<organism evidence="4 5">
    <name type="scientific">Sediminibacterium ginsengisoli</name>
    <dbReference type="NCBI Taxonomy" id="413434"/>
    <lineage>
        <taxon>Bacteria</taxon>
        <taxon>Pseudomonadati</taxon>
        <taxon>Bacteroidota</taxon>
        <taxon>Chitinophagia</taxon>
        <taxon>Chitinophagales</taxon>
        <taxon>Chitinophagaceae</taxon>
        <taxon>Sediminibacterium</taxon>
    </lineage>
</organism>
<keyword evidence="1 4" id="KW-0808">Transferase</keyword>
<dbReference type="Proteomes" id="UP000190888">
    <property type="component" value="Unassembled WGS sequence"/>
</dbReference>
<dbReference type="GO" id="GO:0016757">
    <property type="term" value="F:glycosyltransferase activity"/>
    <property type="evidence" value="ECO:0007669"/>
    <property type="project" value="InterPro"/>
</dbReference>
<proteinExistence type="predicted"/>